<keyword evidence="7" id="KW-1185">Reference proteome</keyword>
<evidence type="ECO:0000313" key="6">
    <source>
        <dbReference type="EMBL" id="KAJ5085856.1"/>
    </source>
</evidence>
<sequence length="1040" mass="118148">MAMVEVPGEVNPLTFENIVSALVMAASSNLQQVKEGTKQLQNWERMPTYHAFLQDAFLDQSAPHAVRYLSIIQLKNGIDKYWRRTATKLTGDSAIEPTEKNKIKTRALMAGSVEPSRPLAVQNALLIAKIMRFEFPQDWPEAMTDILQAIRRGSDPNVDPIVLPRSLLTLLQVIKELSTARIQRTRTHLQAVTPEIFEVVATVYMEKVTQWPMTIENTLASNTWNQLDEGALVQAIEQTLFALKVIRRLLISGFEHPGRDESVRGLWSQTEQHLLQFFAYAENNGVPESVRTLIAKHALQLSKLHLEMARDKPASFVSFENSLSLVKTYWGFVSQFSHRYADMREDDEELSEKIALRGLLMLRACTKMAFHPIHTFKYQTPQDKQEKKDAVEYIKSSLFSQEFVVEVMELIVTRFFRLRKCDFEDWEGNPEDWEKHEVDADAWEYSIHSCSHKLFLDLITHFKDWLVAPVLSTFQNFAATENKDVMLKDSLYSAIGLAAACLEQHLDINTFLQNTLIPEVQIQEQEYRILRRRIAIVLGQWVPIKFADMNMESVYQVFQHLLNNQDSLNDLVVRITAGRQLCNVLDAFDFDVEIFLPFAQPILTGLMSLLQEIESADTKMAMLESVRTIVVKVEQRVVILSDQIISPLPQVWENSGDEHLLKQAILNLLTSLMHSMNQDSVRYHSMILPLIQSSIDMNSDTYIYLLDEALELWAGVLMQTPSPASPEILSLLPSLLPILEEETDTVVQALEILESYILLAPQAILSDELRPKLLRTLEPLLESLTMQRCGLIPRIVEKLIRGVEAIDGGSEAAYNTMTQSLLETNILQSLLKGLYSAYEASQTTGPNRKRTTVDGKVETDYFSAIARLALANPTLFAHAVTAATNQSQEEAFTWLLKEWFFHYDTIAMASQKKLHVLALTQLLALQGPNAAPPAFILKFLQDYLTIWTALIIELAEGGNDPNADYLTAQPVNAGVDHAQARRRREWEDSDTMYRFPIRDFVRHRLQEVIVACGGAQRFQEDWLVNVDSEVVTAFGGLGLI</sequence>
<proteinExistence type="inferred from homology"/>
<dbReference type="AlphaFoldDB" id="A0A9W9EQ93"/>
<comment type="subcellular location">
    <subcellularLocation>
        <location evidence="1">Nucleus</location>
    </subcellularLocation>
</comment>
<feature type="domain" description="Importin N-terminal" evidence="5">
    <location>
        <begin position="36"/>
        <end position="108"/>
    </location>
</feature>
<keyword evidence="4" id="KW-0539">Nucleus</keyword>
<evidence type="ECO:0000256" key="4">
    <source>
        <dbReference type="ARBA" id="ARBA00023242"/>
    </source>
</evidence>
<dbReference type="InterPro" id="IPR011989">
    <property type="entry name" value="ARM-like"/>
</dbReference>
<dbReference type="InterPro" id="IPR001494">
    <property type="entry name" value="Importin-beta_N"/>
</dbReference>
<dbReference type="GeneID" id="81362097"/>
<name>A0A9W9EQ93_9EURO</name>
<dbReference type="GO" id="GO:0031267">
    <property type="term" value="F:small GTPase binding"/>
    <property type="evidence" value="ECO:0007669"/>
    <property type="project" value="InterPro"/>
</dbReference>
<protein>
    <recommendedName>
        <fullName evidence="5">Importin N-terminal domain-containing protein</fullName>
    </recommendedName>
</protein>
<organism evidence="6 7">
    <name type="scientific">Penicillium argentinense</name>
    <dbReference type="NCBI Taxonomy" id="1131581"/>
    <lineage>
        <taxon>Eukaryota</taxon>
        <taxon>Fungi</taxon>
        <taxon>Dikarya</taxon>
        <taxon>Ascomycota</taxon>
        <taxon>Pezizomycotina</taxon>
        <taxon>Eurotiomycetes</taxon>
        <taxon>Eurotiomycetidae</taxon>
        <taxon>Eurotiales</taxon>
        <taxon>Aspergillaceae</taxon>
        <taxon>Penicillium</taxon>
    </lineage>
</organism>
<reference evidence="6" key="1">
    <citation type="submission" date="2022-11" db="EMBL/GenBank/DDBJ databases">
        <authorList>
            <person name="Petersen C."/>
        </authorList>
    </citation>
    <scope>NUCLEOTIDE SEQUENCE</scope>
    <source>
        <strain evidence="6">IBT 30761</strain>
    </source>
</reference>
<reference evidence="6" key="2">
    <citation type="journal article" date="2023" name="IMA Fungus">
        <title>Comparative genomic study of the Penicillium genus elucidates a diverse pangenome and 15 lateral gene transfer events.</title>
        <authorList>
            <person name="Petersen C."/>
            <person name="Sorensen T."/>
            <person name="Nielsen M.R."/>
            <person name="Sondergaard T.E."/>
            <person name="Sorensen J.L."/>
            <person name="Fitzpatrick D.A."/>
            <person name="Frisvad J.C."/>
            <person name="Nielsen K.L."/>
        </authorList>
    </citation>
    <scope>NUCLEOTIDE SEQUENCE</scope>
    <source>
        <strain evidence="6">IBT 30761</strain>
    </source>
</reference>
<evidence type="ECO:0000259" key="5">
    <source>
        <dbReference type="PROSITE" id="PS50166"/>
    </source>
</evidence>
<dbReference type="SUPFAM" id="SSF48371">
    <property type="entry name" value="ARM repeat"/>
    <property type="match status" value="1"/>
</dbReference>
<dbReference type="Pfam" id="PF03810">
    <property type="entry name" value="IBN_N"/>
    <property type="match status" value="1"/>
</dbReference>
<dbReference type="OrthoDB" id="361693at2759"/>
<dbReference type="GO" id="GO:0006606">
    <property type="term" value="P:protein import into nucleus"/>
    <property type="evidence" value="ECO:0007669"/>
    <property type="project" value="TreeGrafter"/>
</dbReference>
<dbReference type="Pfam" id="PF25758">
    <property type="entry name" value="TPR_IPO11"/>
    <property type="match status" value="1"/>
</dbReference>
<dbReference type="PROSITE" id="PS50166">
    <property type="entry name" value="IMPORTIN_B_NT"/>
    <property type="match status" value="1"/>
</dbReference>
<accession>A0A9W9EQ93</accession>
<gene>
    <name evidence="6" type="ORF">N7532_010627</name>
</gene>
<evidence type="ECO:0000256" key="2">
    <source>
        <dbReference type="ARBA" id="ARBA00007991"/>
    </source>
</evidence>
<dbReference type="InterPro" id="IPR058669">
    <property type="entry name" value="TPR_IPO7/11-like"/>
</dbReference>
<evidence type="ECO:0000256" key="3">
    <source>
        <dbReference type="ARBA" id="ARBA00022448"/>
    </source>
</evidence>
<evidence type="ECO:0000313" key="7">
    <source>
        <dbReference type="Proteomes" id="UP001149074"/>
    </source>
</evidence>
<dbReference type="Gene3D" id="1.25.10.10">
    <property type="entry name" value="Leucine-rich Repeat Variant"/>
    <property type="match status" value="1"/>
</dbReference>
<comment type="similarity">
    <text evidence="2">Belongs to the importin beta family.</text>
</comment>
<evidence type="ECO:0000256" key="1">
    <source>
        <dbReference type="ARBA" id="ARBA00004123"/>
    </source>
</evidence>
<dbReference type="InterPro" id="IPR016024">
    <property type="entry name" value="ARM-type_fold"/>
</dbReference>
<dbReference type="PANTHER" id="PTHR10997:SF7">
    <property type="entry name" value="IMPORTIN-11"/>
    <property type="match status" value="1"/>
</dbReference>
<dbReference type="Proteomes" id="UP001149074">
    <property type="component" value="Unassembled WGS sequence"/>
</dbReference>
<dbReference type="SMART" id="SM00913">
    <property type="entry name" value="IBN_N"/>
    <property type="match status" value="1"/>
</dbReference>
<dbReference type="GO" id="GO:0005829">
    <property type="term" value="C:cytosol"/>
    <property type="evidence" value="ECO:0007669"/>
    <property type="project" value="TreeGrafter"/>
</dbReference>
<keyword evidence="3" id="KW-0813">Transport</keyword>
<dbReference type="EMBL" id="JAPQKI010000010">
    <property type="protein sequence ID" value="KAJ5085856.1"/>
    <property type="molecule type" value="Genomic_DNA"/>
</dbReference>
<comment type="caution">
    <text evidence="6">The sequence shown here is derived from an EMBL/GenBank/DDBJ whole genome shotgun (WGS) entry which is preliminary data.</text>
</comment>
<dbReference type="RefSeq" id="XP_056470534.1">
    <property type="nucleotide sequence ID" value="XM_056623118.1"/>
</dbReference>
<dbReference type="GO" id="GO:0005635">
    <property type="term" value="C:nuclear envelope"/>
    <property type="evidence" value="ECO:0007669"/>
    <property type="project" value="TreeGrafter"/>
</dbReference>
<dbReference type="PANTHER" id="PTHR10997">
    <property type="entry name" value="IMPORTIN-7, 8, 11"/>
    <property type="match status" value="1"/>
</dbReference>
<dbReference type="FunFam" id="1.25.10.10:FF:000362">
    <property type="entry name" value="Importin 11, putative"/>
    <property type="match status" value="1"/>
</dbReference>